<dbReference type="InterPro" id="IPR003846">
    <property type="entry name" value="SelO"/>
</dbReference>
<comment type="catalytic activity">
    <reaction evidence="8">
        <text>L-seryl-[protein] + ATP = 3-O-(5'-adenylyl)-L-seryl-[protein] + diphosphate</text>
        <dbReference type="Rhea" id="RHEA:58120"/>
        <dbReference type="Rhea" id="RHEA-COMP:9863"/>
        <dbReference type="Rhea" id="RHEA-COMP:15073"/>
        <dbReference type="ChEBI" id="CHEBI:29999"/>
        <dbReference type="ChEBI" id="CHEBI:30616"/>
        <dbReference type="ChEBI" id="CHEBI:33019"/>
        <dbReference type="ChEBI" id="CHEBI:142516"/>
        <dbReference type="EC" id="2.7.7.108"/>
    </reaction>
</comment>
<dbReference type="PANTHER" id="PTHR32057">
    <property type="entry name" value="PROTEIN ADENYLYLTRANSFERASE SELO, MITOCHONDRIAL"/>
    <property type="match status" value="1"/>
</dbReference>
<dbReference type="NCBIfam" id="NF000658">
    <property type="entry name" value="PRK00029.1"/>
    <property type="match status" value="1"/>
</dbReference>
<feature type="binding site" evidence="8">
    <location>
        <position position="146"/>
    </location>
    <ligand>
        <name>ATP</name>
        <dbReference type="ChEBI" id="CHEBI:30616"/>
    </ligand>
</feature>
<dbReference type="EMBL" id="JACHCF010000001">
    <property type="protein sequence ID" value="MBB5619151.1"/>
    <property type="molecule type" value="Genomic_DNA"/>
</dbReference>
<keyword evidence="5 8" id="KW-0547">Nucleotide-binding</keyword>
<evidence type="ECO:0000256" key="4">
    <source>
        <dbReference type="ARBA" id="ARBA00022723"/>
    </source>
</evidence>
<comment type="similarity">
    <text evidence="1 8">Belongs to the SELO family.</text>
</comment>
<evidence type="ECO:0000313" key="9">
    <source>
        <dbReference type="EMBL" id="MBB5619151.1"/>
    </source>
</evidence>
<dbReference type="Pfam" id="PF02696">
    <property type="entry name" value="SelO"/>
    <property type="match status" value="1"/>
</dbReference>
<dbReference type="EC" id="2.7.7.108" evidence="8"/>
<keyword evidence="2 8" id="KW-0808">Transferase</keyword>
<feature type="binding site" evidence="8">
    <location>
        <position position="223"/>
    </location>
    <ligand>
        <name>ATP</name>
        <dbReference type="ChEBI" id="CHEBI:30616"/>
    </ligand>
</feature>
<keyword evidence="3 8" id="KW-0548">Nucleotidyltransferase</keyword>
<feature type="binding site" evidence="8">
    <location>
        <position position="292"/>
    </location>
    <ligand>
        <name>Mg(2+)</name>
        <dbReference type="ChEBI" id="CHEBI:18420"/>
    </ligand>
</feature>
<feature type="binding site" evidence="8">
    <location>
        <position position="301"/>
    </location>
    <ligand>
        <name>Mg(2+)</name>
        <dbReference type="ChEBI" id="CHEBI:18420"/>
    </ligand>
</feature>
<evidence type="ECO:0000256" key="2">
    <source>
        <dbReference type="ARBA" id="ARBA00022679"/>
    </source>
</evidence>
<feature type="binding site" evidence="8">
    <location>
        <position position="125"/>
    </location>
    <ligand>
        <name>ATP</name>
        <dbReference type="ChEBI" id="CHEBI:30616"/>
    </ligand>
</feature>
<feature type="binding site" evidence="8">
    <location>
        <position position="123"/>
    </location>
    <ligand>
        <name>ATP</name>
        <dbReference type="ChEBI" id="CHEBI:30616"/>
    </ligand>
</feature>
<accession>A0A7W8YNZ2</accession>
<feature type="binding site" evidence="8">
    <location>
        <position position="301"/>
    </location>
    <ligand>
        <name>ATP</name>
        <dbReference type="ChEBI" id="CHEBI:30616"/>
    </ligand>
</feature>
<evidence type="ECO:0000256" key="7">
    <source>
        <dbReference type="ARBA" id="ARBA00022842"/>
    </source>
</evidence>
<sequence length="540" mass="60971">MERFIKAHQMALPLSVQKKQDFMENLSTKTFKNEFITTFDGDESGNFPPRQTPGVLYSKAIPTPVKNPELIAWSDELAEELQIAKPDEKDISILGGNLTTSSMYPYAACYAGHQFGNWAGQLGDGRAITLGEWENSNKASCELQLKGAGPTPYSRRGDGRAVLRSSVREYLMSEAMYYLGIPTTRALALVTTGDQVMRDLFYNGNAAYEKGAIVMRTAPSFLRFGNFEMLAARQEIPQLEKLTAWTIDKFFPHLTGANKTLAWFEEVVEKTASLMVEWIRVGFVHGVMNTDNMSILGLTIDYGPFSFLDQYDPEFTPNTTDLPGRRYAYGRQPSIGYWNLGCLASAIAPLFEETEQLSAALENYKTIYFSKYHAMMADKLGLDEFKATDQELIETVEKTLNLLKADMTIFYQLLISLPAGTDTEELISAHFSPSFYELPNKANQQELYQTIKSYQKRISENQISPEASQELMRKSNPRFILRNYLLLQAIQELEKGEQTLFLKLQEALKNPYAAAHDEFFKLRPEWANDQPGSSTLSCSS</sequence>
<dbReference type="GO" id="GO:0030145">
    <property type="term" value="F:manganese ion binding"/>
    <property type="evidence" value="ECO:0007669"/>
    <property type="project" value="UniProtKB-UniRule"/>
</dbReference>
<evidence type="ECO:0000256" key="3">
    <source>
        <dbReference type="ARBA" id="ARBA00022695"/>
    </source>
</evidence>
<feature type="binding site" evidence="8">
    <location>
        <position position="126"/>
    </location>
    <ligand>
        <name>ATP</name>
        <dbReference type="ChEBI" id="CHEBI:30616"/>
    </ligand>
</feature>
<dbReference type="GO" id="GO:0005524">
    <property type="term" value="F:ATP binding"/>
    <property type="evidence" value="ECO:0007669"/>
    <property type="project" value="UniProtKB-UniRule"/>
</dbReference>
<keyword evidence="6 8" id="KW-0067">ATP-binding</keyword>
<name>A0A7W8YNZ2_9SPHI</name>
<dbReference type="Proteomes" id="UP000537718">
    <property type="component" value="Unassembled WGS sequence"/>
</dbReference>
<dbReference type="HAMAP" id="MF_00692">
    <property type="entry name" value="SelO"/>
    <property type="match status" value="1"/>
</dbReference>
<comment type="catalytic activity">
    <reaction evidence="8">
        <text>L-seryl-[protein] + UTP = O-(5'-uridylyl)-L-seryl-[protein] + diphosphate</text>
        <dbReference type="Rhea" id="RHEA:64604"/>
        <dbReference type="Rhea" id="RHEA-COMP:9863"/>
        <dbReference type="Rhea" id="RHEA-COMP:16635"/>
        <dbReference type="ChEBI" id="CHEBI:29999"/>
        <dbReference type="ChEBI" id="CHEBI:33019"/>
        <dbReference type="ChEBI" id="CHEBI:46398"/>
        <dbReference type="ChEBI" id="CHEBI:156051"/>
    </reaction>
</comment>
<comment type="cofactor">
    <cofactor evidence="8">
        <name>Mg(2+)</name>
        <dbReference type="ChEBI" id="CHEBI:18420"/>
    </cofactor>
    <cofactor evidence="8">
        <name>Mn(2+)</name>
        <dbReference type="ChEBI" id="CHEBI:29035"/>
    </cofactor>
</comment>
<feature type="binding site" evidence="8">
    <location>
        <position position="158"/>
    </location>
    <ligand>
        <name>ATP</name>
        <dbReference type="ChEBI" id="CHEBI:30616"/>
    </ligand>
</feature>
<comment type="catalytic activity">
    <reaction evidence="8">
        <text>L-histidyl-[protein] + UTP = N(tele)-(5'-uridylyl)-L-histidyl-[protein] + diphosphate</text>
        <dbReference type="Rhea" id="RHEA:83891"/>
        <dbReference type="Rhea" id="RHEA-COMP:9745"/>
        <dbReference type="Rhea" id="RHEA-COMP:20239"/>
        <dbReference type="ChEBI" id="CHEBI:29979"/>
        <dbReference type="ChEBI" id="CHEBI:33019"/>
        <dbReference type="ChEBI" id="CHEBI:46398"/>
        <dbReference type="ChEBI" id="CHEBI:233474"/>
    </reaction>
</comment>
<dbReference type="EC" id="2.7.7.-" evidence="8"/>
<dbReference type="RefSeq" id="WP_260319695.1">
    <property type="nucleotide sequence ID" value="NZ_JACHCF010000001.1"/>
</dbReference>
<evidence type="ECO:0000256" key="6">
    <source>
        <dbReference type="ARBA" id="ARBA00022840"/>
    </source>
</evidence>
<gene>
    <name evidence="8" type="primary">ydiU</name>
    <name evidence="8" type="synonym">selO</name>
    <name evidence="9" type="ORF">HDE69_000187</name>
</gene>
<dbReference type="GO" id="GO:0070733">
    <property type="term" value="F:AMPylase activity"/>
    <property type="evidence" value="ECO:0007669"/>
    <property type="project" value="UniProtKB-EC"/>
</dbReference>
<dbReference type="PANTHER" id="PTHR32057:SF14">
    <property type="entry name" value="PROTEIN ADENYLYLTRANSFERASE SELO, MITOCHONDRIAL"/>
    <property type="match status" value="1"/>
</dbReference>
<keyword evidence="4 8" id="KW-0479">Metal-binding</keyword>
<evidence type="ECO:0000256" key="1">
    <source>
        <dbReference type="ARBA" id="ARBA00009747"/>
    </source>
</evidence>
<dbReference type="AlphaFoldDB" id="A0A7W8YNZ2"/>
<evidence type="ECO:0000256" key="8">
    <source>
        <dbReference type="HAMAP-Rule" id="MF_00692"/>
    </source>
</evidence>
<comment type="catalytic activity">
    <reaction evidence="8">
        <text>L-threonyl-[protein] + ATP = 3-O-(5'-adenylyl)-L-threonyl-[protein] + diphosphate</text>
        <dbReference type="Rhea" id="RHEA:54292"/>
        <dbReference type="Rhea" id="RHEA-COMP:11060"/>
        <dbReference type="Rhea" id="RHEA-COMP:13847"/>
        <dbReference type="ChEBI" id="CHEBI:30013"/>
        <dbReference type="ChEBI" id="CHEBI:30616"/>
        <dbReference type="ChEBI" id="CHEBI:33019"/>
        <dbReference type="ChEBI" id="CHEBI:138113"/>
        <dbReference type="EC" id="2.7.7.108"/>
    </reaction>
</comment>
<feature type="active site" description="Proton acceptor" evidence="8">
    <location>
        <position position="291"/>
    </location>
</feature>
<comment type="caution">
    <text evidence="9">The sequence shown here is derived from an EMBL/GenBank/DDBJ whole genome shotgun (WGS) entry which is preliminary data.</text>
</comment>
<comment type="catalytic activity">
    <reaction evidence="8">
        <text>L-tyrosyl-[protein] + ATP = O-(5'-adenylyl)-L-tyrosyl-[protein] + diphosphate</text>
        <dbReference type="Rhea" id="RHEA:54288"/>
        <dbReference type="Rhea" id="RHEA-COMP:10136"/>
        <dbReference type="Rhea" id="RHEA-COMP:13846"/>
        <dbReference type="ChEBI" id="CHEBI:30616"/>
        <dbReference type="ChEBI" id="CHEBI:33019"/>
        <dbReference type="ChEBI" id="CHEBI:46858"/>
        <dbReference type="ChEBI" id="CHEBI:83624"/>
        <dbReference type="EC" id="2.7.7.108"/>
    </reaction>
</comment>
<keyword evidence="7 8" id="KW-0460">Magnesium</keyword>
<evidence type="ECO:0000313" key="10">
    <source>
        <dbReference type="Proteomes" id="UP000537718"/>
    </source>
</evidence>
<comment type="catalytic activity">
    <reaction evidence="8">
        <text>L-tyrosyl-[protein] + UTP = O-(5'-uridylyl)-L-tyrosyl-[protein] + diphosphate</text>
        <dbReference type="Rhea" id="RHEA:83887"/>
        <dbReference type="Rhea" id="RHEA-COMP:10136"/>
        <dbReference type="Rhea" id="RHEA-COMP:20238"/>
        <dbReference type="ChEBI" id="CHEBI:33019"/>
        <dbReference type="ChEBI" id="CHEBI:46398"/>
        <dbReference type="ChEBI" id="CHEBI:46858"/>
        <dbReference type="ChEBI" id="CHEBI:90602"/>
    </reaction>
</comment>
<organism evidence="9 10">
    <name type="scientific">Pedobacter cryoconitis</name>
    <dbReference type="NCBI Taxonomy" id="188932"/>
    <lineage>
        <taxon>Bacteria</taxon>
        <taxon>Pseudomonadati</taxon>
        <taxon>Bacteroidota</taxon>
        <taxon>Sphingobacteriia</taxon>
        <taxon>Sphingobacteriales</taxon>
        <taxon>Sphingobacteriaceae</taxon>
        <taxon>Pedobacter</taxon>
    </lineage>
</organism>
<dbReference type="GO" id="GO:0000287">
    <property type="term" value="F:magnesium ion binding"/>
    <property type="evidence" value="ECO:0007669"/>
    <property type="project" value="UniProtKB-UniRule"/>
</dbReference>
<feature type="binding site" evidence="8">
    <location>
        <position position="216"/>
    </location>
    <ligand>
        <name>ATP</name>
        <dbReference type="ChEBI" id="CHEBI:30616"/>
    </ligand>
</feature>
<protein>
    <recommendedName>
        <fullName evidence="8">Protein nucleotidyltransferase YdiU</fullName>
        <ecNumber evidence="8">2.7.7.-</ecNumber>
    </recommendedName>
    <alternativeName>
        <fullName evidence="8">Protein adenylyltransferase YdiU</fullName>
        <ecNumber evidence="8">2.7.7.108</ecNumber>
    </alternativeName>
    <alternativeName>
        <fullName evidence="8">Protein uridylyltransferase YdiU</fullName>
        <ecNumber evidence="8">2.7.7.-</ecNumber>
    </alternativeName>
</protein>
<feature type="binding site" evidence="8">
    <location>
        <position position="159"/>
    </location>
    <ligand>
        <name>ATP</name>
        <dbReference type="ChEBI" id="CHEBI:30616"/>
    </ligand>
</feature>
<reference evidence="9 10" key="1">
    <citation type="submission" date="2020-08" db="EMBL/GenBank/DDBJ databases">
        <title>Genomic Encyclopedia of Type Strains, Phase IV (KMG-V): Genome sequencing to study the core and pangenomes of soil and plant-associated prokaryotes.</title>
        <authorList>
            <person name="Whitman W."/>
        </authorList>
    </citation>
    <scope>NUCLEOTIDE SEQUENCE [LARGE SCALE GENOMIC DNA]</scope>
    <source>
        <strain evidence="9 10">MP7CTX6</strain>
    </source>
</reference>
<evidence type="ECO:0000256" key="5">
    <source>
        <dbReference type="ARBA" id="ARBA00022741"/>
    </source>
</evidence>
<keyword evidence="8" id="KW-0464">Manganese</keyword>
<proteinExistence type="inferred from homology"/>
<comment type="function">
    <text evidence="8">Nucleotidyltransferase involved in the post-translational modification of proteins. It can catalyze the addition of adenosine monophosphate (AMP) or uridine monophosphate (UMP) to a protein, resulting in modifications known as AMPylation and UMPylation.</text>
</comment>